<feature type="region of interest" description="Disordered" evidence="9">
    <location>
        <begin position="39"/>
        <end position="75"/>
    </location>
</feature>
<dbReference type="SMART" id="SM00614">
    <property type="entry name" value="ZnF_BED"/>
    <property type="match status" value="1"/>
</dbReference>
<dbReference type="SUPFAM" id="SSF57667">
    <property type="entry name" value="beta-beta-alpha zinc fingers"/>
    <property type="match status" value="1"/>
</dbReference>
<evidence type="ECO:0000256" key="8">
    <source>
        <dbReference type="PROSITE-ProRule" id="PRU00027"/>
    </source>
</evidence>
<evidence type="ECO:0000256" key="9">
    <source>
        <dbReference type="SAM" id="MobiDB-lite"/>
    </source>
</evidence>
<dbReference type="EMBL" id="CP144751">
    <property type="protein sequence ID" value="WVZ85091.1"/>
    <property type="molecule type" value="Genomic_DNA"/>
</dbReference>
<evidence type="ECO:0000313" key="12">
    <source>
        <dbReference type="Proteomes" id="UP001341281"/>
    </source>
</evidence>
<evidence type="ECO:0000256" key="4">
    <source>
        <dbReference type="ARBA" id="ARBA00022833"/>
    </source>
</evidence>
<comment type="subcellular location">
    <subcellularLocation>
        <location evidence="1">Nucleus</location>
    </subcellularLocation>
</comment>
<organism evidence="11 12">
    <name type="scientific">Paspalum notatum var. saurae</name>
    <dbReference type="NCBI Taxonomy" id="547442"/>
    <lineage>
        <taxon>Eukaryota</taxon>
        <taxon>Viridiplantae</taxon>
        <taxon>Streptophyta</taxon>
        <taxon>Embryophyta</taxon>
        <taxon>Tracheophyta</taxon>
        <taxon>Spermatophyta</taxon>
        <taxon>Magnoliopsida</taxon>
        <taxon>Liliopsida</taxon>
        <taxon>Poales</taxon>
        <taxon>Poaceae</taxon>
        <taxon>PACMAD clade</taxon>
        <taxon>Panicoideae</taxon>
        <taxon>Andropogonodae</taxon>
        <taxon>Paspaleae</taxon>
        <taxon>Paspalinae</taxon>
        <taxon>Paspalum</taxon>
    </lineage>
</organism>
<evidence type="ECO:0000313" key="11">
    <source>
        <dbReference type="EMBL" id="WVZ85091.1"/>
    </source>
</evidence>
<keyword evidence="2" id="KW-0479">Metal-binding</keyword>
<dbReference type="InterPro" id="IPR052035">
    <property type="entry name" value="ZnF_BED_domain_contain"/>
</dbReference>
<evidence type="ECO:0000256" key="7">
    <source>
        <dbReference type="ARBA" id="ARBA00023242"/>
    </source>
</evidence>
<dbReference type="GO" id="GO:0003677">
    <property type="term" value="F:DNA binding"/>
    <property type="evidence" value="ECO:0007669"/>
    <property type="project" value="InterPro"/>
</dbReference>
<dbReference type="PANTHER" id="PTHR46481:SF10">
    <property type="entry name" value="ZINC FINGER BED DOMAIN-CONTAINING PROTEIN 39"/>
    <property type="match status" value="1"/>
</dbReference>
<protein>
    <recommendedName>
        <fullName evidence="10">BED-type domain-containing protein</fullName>
    </recommendedName>
</protein>
<proteinExistence type="predicted"/>
<keyword evidence="6" id="KW-0804">Transcription</keyword>
<dbReference type="GO" id="GO:0009791">
    <property type="term" value="P:post-embryonic development"/>
    <property type="evidence" value="ECO:0007669"/>
    <property type="project" value="UniProtKB-ARBA"/>
</dbReference>
<name>A0AAQ3X519_PASNO</name>
<evidence type="ECO:0000256" key="1">
    <source>
        <dbReference type="ARBA" id="ARBA00004123"/>
    </source>
</evidence>
<dbReference type="AlphaFoldDB" id="A0AAQ3X519"/>
<evidence type="ECO:0000256" key="5">
    <source>
        <dbReference type="ARBA" id="ARBA00023015"/>
    </source>
</evidence>
<keyword evidence="12" id="KW-1185">Reference proteome</keyword>
<evidence type="ECO:0000256" key="3">
    <source>
        <dbReference type="ARBA" id="ARBA00022771"/>
    </source>
</evidence>
<dbReference type="InterPro" id="IPR036236">
    <property type="entry name" value="Znf_C2H2_sf"/>
</dbReference>
<dbReference type="GO" id="GO:0005634">
    <property type="term" value="C:nucleus"/>
    <property type="evidence" value="ECO:0007669"/>
    <property type="project" value="UniProtKB-SubCell"/>
</dbReference>
<keyword evidence="3 8" id="KW-0863">Zinc-finger</keyword>
<dbReference type="Proteomes" id="UP001341281">
    <property type="component" value="Chromosome 07"/>
</dbReference>
<evidence type="ECO:0000256" key="2">
    <source>
        <dbReference type="ARBA" id="ARBA00022723"/>
    </source>
</evidence>
<evidence type="ECO:0000256" key="6">
    <source>
        <dbReference type="ARBA" id="ARBA00023163"/>
    </source>
</evidence>
<gene>
    <name evidence="11" type="ORF">U9M48_032048</name>
</gene>
<accession>A0AAQ3X519</accession>
<dbReference type="PANTHER" id="PTHR46481">
    <property type="entry name" value="ZINC FINGER BED DOMAIN-CONTAINING PROTEIN 4"/>
    <property type="match status" value="1"/>
</dbReference>
<sequence>MATRSPQVTMPPMVTGSPMMRLFVSPVVMGARSPSPFMSPLLPQPTVERSVTPATSPPPSTSHDPGSRSAGNKPRKLRSEIWKDMDPIYHDGKVVEAKCKHCYEVFSATRNSGNSHMRRHLAVCEPRIKIHDVVDKLQSSAPSTESVVLANWKFDRKVTRAELVRMICLHEISFSLVEYDGFRRYSASLNPLAETVSRTTIKQNCIQAYKNHRSTLRDKFGGSSCRFSLTADLWTSNQNIGYMCVTCHYIDSDWNVQKI</sequence>
<dbReference type="InterPro" id="IPR003656">
    <property type="entry name" value="Znf_BED"/>
</dbReference>
<keyword evidence="7" id="KW-0539">Nucleus</keyword>
<dbReference type="GO" id="GO:0008270">
    <property type="term" value="F:zinc ion binding"/>
    <property type="evidence" value="ECO:0007669"/>
    <property type="project" value="UniProtKB-KW"/>
</dbReference>
<reference evidence="11 12" key="1">
    <citation type="submission" date="2024-02" db="EMBL/GenBank/DDBJ databases">
        <title>High-quality chromosome-scale genome assembly of Pensacola bahiagrass (Paspalum notatum Flugge var. saurae).</title>
        <authorList>
            <person name="Vega J.M."/>
            <person name="Podio M."/>
            <person name="Orjuela J."/>
            <person name="Siena L.A."/>
            <person name="Pessino S.C."/>
            <person name="Combes M.C."/>
            <person name="Mariac C."/>
            <person name="Albertini E."/>
            <person name="Pupilli F."/>
            <person name="Ortiz J.P.A."/>
            <person name="Leblanc O."/>
        </authorList>
    </citation>
    <scope>NUCLEOTIDE SEQUENCE [LARGE SCALE GENOMIC DNA]</scope>
    <source>
        <strain evidence="11">R1</strain>
        <tissue evidence="11">Leaf</tissue>
    </source>
</reference>
<feature type="domain" description="BED-type" evidence="10">
    <location>
        <begin position="76"/>
        <end position="131"/>
    </location>
</feature>
<keyword evidence="4" id="KW-0862">Zinc</keyword>
<keyword evidence="5" id="KW-0805">Transcription regulation</keyword>
<evidence type="ECO:0000259" key="10">
    <source>
        <dbReference type="PROSITE" id="PS50808"/>
    </source>
</evidence>
<dbReference type="PROSITE" id="PS50808">
    <property type="entry name" value="ZF_BED"/>
    <property type="match status" value="1"/>
</dbReference>